<dbReference type="EMBL" id="JBJUIK010000007">
    <property type="protein sequence ID" value="KAL3522452.1"/>
    <property type="molecule type" value="Genomic_DNA"/>
</dbReference>
<feature type="binding site" evidence="1">
    <location>
        <position position="156"/>
    </location>
    <ligand>
        <name>a divalent metal cation</name>
        <dbReference type="ChEBI" id="CHEBI:60240"/>
        <label>2</label>
    </ligand>
</feature>
<dbReference type="PANTHER" id="PTHR47176:SF1">
    <property type="entry name" value="OS04G0577500 PROTEIN"/>
    <property type="match status" value="1"/>
</dbReference>
<name>A0ABD2ZW94_9GENT</name>
<dbReference type="PIRSF" id="PIRSF005902">
    <property type="entry name" value="DNase_TatD"/>
    <property type="match status" value="1"/>
</dbReference>
<evidence type="ECO:0000313" key="2">
    <source>
        <dbReference type="EMBL" id="KAL3522452.1"/>
    </source>
</evidence>
<evidence type="ECO:0000313" key="3">
    <source>
        <dbReference type="Proteomes" id="UP001630127"/>
    </source>
</evidence>
<protein>
    <submittedName>
        <fullName evidence="2">Uncharacterized protein</fullName>
    </submittedName>
</protein>
<gene>
    <name evidence="2" type="ORF">ACH5RR_015286</name>
</gene>
<proteinExistence type="predicted"/>
<comment type="caution">
    <text evidence="2">The sequence shown here is derived from an EMBL/GenBank/DDBJ whole genome shotgun (WGS) entry which is preliminary data.</text>
</comment>
<organism evidence="2 3">
    <name type="scientific">Cinchona calisaya</name>
    <dbReference type="NCBI Taxonomy" id="153742"/>
    <lineage>
        <taxon>Eukaryota</taxon>
        <taxon>Viridiplantae</taxon>
        <taxon>Streptophyta</taxon>
        <taxon>Embryophyta</taxon>
        <taxon>Tracheophyta</taxon>
        <taxon>Spermatophyta</taxon>
        <taxon>Magnoliopsida</taxon>
        <taxon>eudicotyledons</taxon>
        <taxon>Gunneridae</taxon>
        <taxon>Pentapetalae</taxon>
        <taxon>asterids</taxon>
        <taxon>lamiids</taxon>
        <taxon>Gentianales</taxon>
        <taxon>Rubiaceae</taxon>
        <taxon>Cinchonoideae</taxon>
        <taxon>Cinchoneae</taxon>
        <taxon>Cinchona</taxon>
    </lineage>
</organism>
<dbReference type="InterPro" id="IPR032466">
    <property type="entry name" value="Metal_Hydrolase"/>
</dbReference>
<dbReference type="Pfam" id="PF01026">
    <property type="entry name" value="TatD_DNase"/>
    <property type="match status" value="1"/>
</dbReference>
<feature type="binding site" evidence="1">
    <location>
        <position position="7"/>
    </location>
    <ligand>
        <name>a divalent metal cation</name>
        <dbReference type="ChEBI" id="CHEBI:60240"/>
        <label>1</label>
    </ligand>
</feature>
<sequence length="311" mass="34692">MKLFDAHCHLQDPRIYNISHQLIKTAQDAGVIHISVNGVCEKDWQLVKEMSESHLCVIPNFGLHPWFIPHRTPNWLNLLKEFLESTPEAAVGEIGLDKAPWASHVDYTEQVEVFRQQLQLAKDINRPASIHCVEAFDDMIEILKSFAPFPSGFLLHSYIGCAELVPQLAELGAYFSISGHLMPMEESKAQKILQAIPLERILLETDAPDALPKSLKSSGCFPMVGKKMSVVKGVLGGEENSNYDGKIFDNVLHEEGDTSKLPKENLNHPANNSHVLAYVASLLEMDKGQLAEICYENARNIFSFEGSKICA</sequence>
<keyword evidence="1" id="KW-0479">Metal-binding</keyword>
<dbReference type="Gene3D" id="3.20.20.140">
    <property type="entry name" value="Metal-dependent hydrolases"/>
    <property type="match status" value="1"/>
</dbReference>
<evidence type="ECO:0000256" key="1">
    <source>
        <dbReference type="PIRSR" id="PIRSR005902-1"/>
    </source>
</evidence>
<dbReference type="AlphaFoldDB" id="A0ABD2ZW94"/>
<accession>A0ABD2ZW94</accession>
<dbReference type="InterPro" id="IPR001130">
    <property type="entry name" value="TatD-like"/>
</dbReference>
<feature type="binding site" evidence="1">
    <location>
        <position position="131"/>
    </location>
    <ligand>
        <name>a divalent metal cation</name>
        <dbReference type="ChEBI" id="CHEBI:60240"/>
        <label>2</label>
    </ligand>
</feature>
<feature type="binding site" evidence="1">
    <location>
        <position position="93"/>
    </location>
    <ligand>
        <name>a divalent metal cation</name>
        <dbReference type="ChEBI" id="CHEBI:60240"/>
        <label>1</label>
    </ligand>
</feature>
<dbReference type="SUPFAM" id="SSF51556">
    <property type="entry name" value="Metallo-dependent hydrolases"/>
    <property type="match status" value="1"/>
</dbReference>
<feature type="binding site" evidence="1">
    <location>
        <position position="206"/>
    </location>
    <ligand>
        <name>a divalent metal cation</name>
        <dbReference type="ChEBI" id="CHEBI:60240"/>
        <label>1</label>
    </ligand>
</feature>
<keyword evidence="3" id="KW-1185">Reference proteome</keyword>
<dbReference type="PANTHER" id="PTHR47176">
    <property type="entry name" value="OSJNBA0020J04.13 PROTEIN"/>
    <property type="match status" value="1"/>
</dbReference>
<feature type="binding site" evidence="1">
    <location>
        <position position="9"/>
    </location>
    <ligand>
        <name>a divalent metal cation</name>
        <dbReference type="ChEBI" id="CHEBI:60240"/>
        <label>1</label>
    </ligand>
</feature>
<dbReference type="CDD" id="cd01310">
    <property type="entry name" value="TatD_DNAse"/>
    <property type="match status" value="1"/>
</dbReference>
<dbReference type="Proteomes" id="UP001630127">
    <property type="component" value="Unassembled WGS sequence"/>
</dbReference>
<reference evidence="2 3" key="1">
    <citation type="submission" date="2024-11" db="EMBL/GenBank/DDBJ databases">
        <title>A near-complete genome assembly of Cinchona calisaya.</title>
        <authorList>
            <person name="Lian D.C."/>
            <person name="Zhao X.W."/>
            <person name="Wei L."/>
        </authorList>
    </citation>
    <scope>NUCLEOTIDE SEQUENCE [LARGE SCALE GENOMIC DNA]</scope>
    <source>
        <tissue evidence="2">Nenye</tissue>
    </source>
</reference>